<dbReference type="OrthoDB" id="2425329at2759"/>
<dbReference type="Proteomes" id="UP000027586">
    <property type="component" value="Unassembled WGS sequence"/>
</dbReference>
<feature type="compositionally biased region" description="Low complexity" evidence="1">
    <location>
        <begin position="98"/>
        <end position="107"/>
    </location>
</feature>
<evidence type="ECO:0000313" key="3">
    <source>
        <dbReference type="Proteomes" id="UP000027586"/>
    </source>
</evidence>
<name>A0A068RFD3_9FUNG</name>
<dbReference type="AlphaFoldDB" id="A0A068RFD3"/>
<dbReference type="EMBL" id="CBTN010000001">
    <property type="protein sequence ID" value="CDH48342.1"/>
    <property type="molecule type" value="Genomic_DNA"/>
</dbReference>
<protein>
    <submittedName>
        <fullName evidence="2">Uncharacterized protein</fullName>
    </submittedName>
</protein>
<evidence type="ECO:0000256" key="1">
    <source>
        <dbReference type="SAM" id="MobiDB-lite"/>
    </source>
</evidence>
<dbReference type="VEuPathDB" id="FungiDB:LCOR_00129.1"/>
<gene>
    <name evidence="2" type="ORF">LCOR_00129.1</name>
</gene>
<evidence type="ECO:0000313" key="2">
    <source>
        <dbReference type="EMBL" id="CDH48342.1"/>
    </source>
</evidence>
<keyword evidence="3" id="KW-1185">Reference proteome</keyword>
<sequence>MYDSSLTRLELFKTQNELARNFYDDFEFCPVLCMDEVYEHRERIQQRGSPHSSPNTSPPYSSRRIPIIDPENGIPVSFPSPSSSSSSSCYQQQQHWPALTSNSSSKKSSLNATAAAYSYRAIPIVDPTTGQVVPAHHHHHHHPQQQEFNAFHGLSVR</sequence>
<proteinExistence type="predicted"/>
<accession>A0A068RFD3</accession>
<feature type="region of interest" description="Disordered" evidence="1">
    <location>
        <begin position="43"/>
        <end position="107"/>
    </location>
</feature>
<organism evidence="2 3">
    <name type="scientific">Lichtheimia corymbifera JMRC:FSU:9682</name>
    <dbReference type="NCBI Taxonomy" id="1263082"/>
    <lineage>
        <taxon>Eukaryota</taxon>
        <taxon>Fungi</taxon>
        <taxon>Fungi incertae sedis</taxon>
        <taxon>Mucoromycota</taxon>
        <taxon>Mucoromycotina</taxon>
        <taxon>Mucoromycetes</taxon>
        <taxon>Mucorales</taxon>
        <taxon>Lichtheimiaceae</taxon>
        <taxon>Lichtheimia</taxon>
    </lineage>
</organism>
<comment type="caution">
    <text evidence="2">The sequence shown here is derived from an EMBL/GenBank/DDBJ whole genome shotgun (WGS) entry which is preliminary data.</text>
</comment>
<dbReference type="STRING" id="1263082.A0A068RFD3"/>
<feature type="compositionally biased region" description="Low complexity" evidence="1">
    <location>
        <begin position="77"/>
        <end position="88"/>
    </location>
</feature>
<feature type="region of interest" description="Disordered" evidence="1">
    <location>
        <begin position="130"/>
        <end position="157"/>
    </location>
</feature>
<reference evidence="2" key="1">
    <citation type="submission" date="2013-08" db="EMBL/GenBank/DDBJ databases">
        <title>Gene expansion shapes genome architecture in the human pathogen Lichtheimia corymbifera: an evolutionary genomics analysis in the ancient terrestrial Mucorales (Mucoromycotina).</title>
        <authorList>
            <person name="Schwartze V.U."/>
            <person name="Winter S."/>
            <person name="Shelest E."/>
            <person name="Marcet-Houben M."/>
            <person name="Horn F."/>
            <person name="Wehner S."/>
            <person name="Hoffmann K."/>
            <person name="Riege K."/>
            <person name="Sammeth M."/>
            <person name="Nowrousian M."/>
            <person name="Valiante V."/>
            <person name="Linde J."/>
            <person name="Jacobsen I.D."/>
            <person name="Marz M."/>
            <person name="Brakhage A.A."/>
            <person name="Gabaldon T."/>
            <person name="Bocker S."/>
            <person name="Voigt K."/>
        </authorList>
    </citation>
    <scope>NUCLEOTIDE SEQUENCE [LARGE SCALE GENOMIC DNA]</scope>
    <source>
        <strain evidence="2">FSU 9682</strain>
    </source>
</reference>
<feature type="compositionally biased region" description="Polar residues" evidence="1">
    <location>
        <begin position="46"/>
        <end position="60"/>
    </location>
</feature>